<dbReference type="PATRIC" id="fig|993517.3.peg.5372"/>
<gene>
    <name evidence="1" type="ORF">RBSH_04954</name>
</gene>
<protein>
    <submittedName>
        <fullName evidence="1">Uncharacterized protein</fullName>
    </submittedName>
</protein>
<name>K5E274_RHOBT</name>
<sequence length="37" mass="4205">MLNMTLAQLRSPLTIRLKESKTRCSPEMTNKVDMLGP</sequence>
<dbReference type="AlphaFoldDB" id="K5E274"/>
<evidence type="ECO:0000313" key="1">
    <source>
        <dbReference type="EMBL" id="EKJ99870.1"/>
    </source>
</evidence>
<organism evidence="1 2">
    <name type="scientific">Rhodopirellula baltica SH28</name>
    <dbReference type="NCBI Taxonomy" id="993517"/>
    <lineage>
        <taxon>Bacteria</taxon>
        <taxon>Pseudomonadati</taxon>
        <taxon>Planctomycetota</taxon>
        <taxon>Planctomycetia</taxon>
        <taxon>Pirellulales</taxon>
        <taxon>Pirellulaceae</taxon>
        <taxon>Rhodopirellula</taxon>
    </lineage>
</organism>
<dbReference type="EMBL" id="AMCW01000137">
    <property type="protein sequence ID" value="EKJ99870.1"/>
    <property type="molecule type" value="Genomic_DNA"/>
</dbReference>
<reference evidence="1 2" key="1">
    <citation type="journal article" date="2013" name="Mar. Genomics">
        <title>Expression of sulfatases in Rhodopirellula baltica and the diversity of sulfatases in the genus Rhodopirellula.</title>
        <authorList>
            <person name="Wegner C.E."/>
            <person name="Richter-Heitmann T."/>
            <person name="Klindworth A."/>
            <person name="Klockow C."/>
            <person name="Richter M."/>
            <person name="Achstetter T."/>
            <person name="Glockner F.O."/>
            <person name="Harder J."/>
        </authorList>
    </citation>
    <scope>NUCLEOTIDE SEQUENCE [LARGE SCALE GENOMIC DNA]</scope>
    <source>
        <strain evidence="1 2">SH28</strain>
    </source>
</reference>
<comment type="caution">
    <text evidence="1">The sequence shown here is derived from an EMBL/GenBank/DDBJ whole genome shotgun (WGS) entry which is preliminary data.</text>
</comment>
<proteinExistence type="predicted"/>
<accession>K5E274</accession>
<dbReference type="Proteomes" id="UP000007993">
    <property type="component" value="Unassembled WGS sequence"/>
</dbReference>
<evidence type="ECO:0000313" key="2">
    <source>
        <dbReference type="Proteomes" id="UP000007993"/>
    </source>
</evidence>